<feature type="region of interest" description="Disordered" evidence="1">
    <location>
        <begin position="43"/>
        <end position="65"/>
    </location>
</feature>
<dbReference type="Proteomes" id="UP001162162">
    <property type="component" value="Unassembled WGS sequence"/>
</dbReference>
<protein>
    <recommendedName>
        <fullName evidence="4">Reverse transcriptase</fullName>
    </recommendedName>
</protein>
<name>A0AAV8Y6F8_9CUCU</name>
<sequence length="220" mass="24841">MGHHIAETQKKAIGIMGKLMGLMPNCRGPAQKTRRILAARRCTPSYSTPPPHGVRRCRSNATERKSVVSRGKVNIRVMQAYRTALSAALEECPDIPRGQIPRKGHKRRHPPQMAGPLDQREPRRMDALADPRYPAMDKEDFGETDYLTYEFLTGHGNFGTYLKRIGKAETDRCTHCREEDGPGHALLACPRWEEKRRAVERSLGVKLTTGNIVDTMLQKE</sequence>
<organism evidence="2 3">
    <name type="scientific">Aromia moschata</name>
    <dbReference type="NCBI Taxonomy" id="1265417"/>
    <lineage>
        <taxon>Eukaryota</taxon>
        <taxon>Metazoa</taxon>
        <taxon>Ecdysozoa</taxon>
        <taxon>Arthropoda</taxon>
        <taxon>Hexapoda</taxon>
        <taxon>Insecta</taxon>
        <taxon>Pterygota</taxon>
        <taxon>Neoptera</taxon>
        <taxon>Endopterygota</taxon>
        <taxon>Coleoptera</taxon>
        <taxon>Polyphaga</taxon>
        <taxon>Cucujiformia</taxon>
        <taxon>Chrysomeloidea</taxon>
        <taxon>Cerambycidae</taxon>
        <taxon>Cerambycinae</taxon>
        <taxon>Callichromatini</taxon>
        <taxon>Aromia</taxon>
    </lineage>
</organism>
<evidence type="ECO:0000313" key="2">
    <source>
        <dbReference type="EMBL" id="KAJ8946988.1"/>
    </source>
</evidence>
<feature type="compositionally biased region" description="Basic residues" evidence="1">
    <location>
        <begin position="100"/>
        <end position="110"/>
    </location>
</feature>
<gene>
    <name evidence="2" type="ORF">NQ318_019069</name>
</gene>
<dbReference type="AlphaFoldDB" id="A0AAV8Y6F8"/>
<dbReference type="EMBL" id="JAPWTK010000171">
    <property type="protein sequence ID" value="KAJ8946988.1"/>
    <property type="molecule type" value="Genomic_DNA"/>
</dbReference>
<feature type="region of interest" description="Disordered" evidence="1">
    <location>
        <begin position="95"/>
        <end position="118"/>
    </location>
</feature>
<proteinExistence type="predicted"/>
<keyword evidence="3" id="KW-1185">Reference proteome</keyword>
<reference evidence="2" key="1">
    <citation type="journal article" date="2023" name="Insect Mol. Biol.">
        <title>Genome sequencing provides insights into the evolution of gene families encoding plant cell wall-degrading enzymes in longhorned beetles.</title>
        <authorList>
            <person name="Shin N.R."/>
            <person name="Okamura Y."/>
            <person name="Kirsch R."/>
            <person name="Pauchet Y."/>
        </authorList>
    </citation>
    <scope>NUCLEOTIDE SEQUENCE</scope>
    <source>
        <strain evidence="2">AMC_N1</strain>
    </source>
</reference>
<evidence type="ECO:0000256" key="1">
    <source>
        <dbReference type="SAM" id="MobiDB-lite"/>
    </source>
</evidence>
<comment type="caution">
    <text evidence="2">The sequence shown here is derived from an EMBL/GenBank/DDBJ whole genome shotgun (WGS) entry which is preliminary data.</text>
</comment>
<evidence type="ECO:0000313" key="3">
    <source>
        <dbReference type="Proteomes" id="UP001162162"/>
    </source>
</evidence>
<accession>A0AAV8Y6F8</accession>
<evidence type="ECO:0008006" key="4">
    <source>
        <dbReference type="Google" id="ProtNLM"/>
    </source>
</evidence>